<organism evidence="1 2">
    <name type="scientific">Halopiger aswanensis</name>
    <dbReference type="NCBI Taxonomy" id="148449"/>
    <lineage>
        <taxon>Archaea</taxon>
        <taxon>Methanobacteriati</taxon>
        <taxon>Methanobacteriota</taxon>
        <taxon>Stenosarchaea group</taxon>
        <taxon>Halobacteria</taxon>
        <taxon>Halobacteriales</taxon>
        <taxon>Natrialbaceae</taxon>
        <taxon>Halopiger</taxon>
    </lineage>
</organism>
<sequence length="83" mass="9796">MEGNVSTLLKDLDQFLRIIGWELQFLLTKRTLYFWREIVPKREVIRNPNDTDLCLREIAVSTCSRKLIQNTVVIDVVNFVEND</sequence>
<comment type="caution">
    <text evidence="1">The sequence shown here is derived from an EMBL/GenBank/DDBJ whole genome shotgun (WGS) entry which is preliminary data.</text>
</comment>
<evidence type="ECO:0000313" key="2">
    <source>
        <dbReference type="Proteomes" id="UP000283805"/>
    </source>
</evidence>
<dbReference type="AlphaFoldDB" id="A0A3R7DA22"/>
<evidence type="ECO:0000313" key="1">
    <source>
        <dbReference type="EMBL" id="RKD85206.1"/>
    </source>
</evidence>
<accession>A0A3R7DA22</accession>
<reference evidence="1 2" key="1">
    <citation type="submission" date="2018-09" db="EMBL/GenBank/DDBJ databases">
        <title>Genomic Encyclopedia of Archaeal and Bacterial Type Strains, Phase II (KMG-II): from individual species to whole genera.</title>
        <authorList>
            <person name="Goeker M."/>
        </authorList>
    </citation>
    <scope>NUCLEOTIDE SEQUENCE [LARGE SCALE GENOMIC DNA]</scope>
    <source>
        <strain evidence="1 2">DSM 13151</strain>
    </source>
</reference>
<keyword evidence="2" id="KW-1185">Reference proteome</keyword>
<dbReference type="Proteomes" id="UP000283805">
    <property type="component" value="Unassembled WGS sequence"/>
</dbReference>
<gene>
    <name evidence="1" type="ORF">ATJ93_4762</name>
</gene>
<name>A0A3R7DA22_9EURY</name>
<dbReference type="EMBL" id="RAPO01000013">
    <property type="protein sequence ID" value="RKD85206.1"/>
    <property type="molecule type" value="Genomic_DNA"/>
</dbReference>
<proteinExistence type="predicted"/>
<protein>
    <submittedName>
        <fullName evidence="1">Uncharacterized protein</fullName>
    </submittedName>
</protein>